<dbReference type="Pfam" id="PF00696">
    <property type="entry name" value="AA_kinase"/>
    <property type="match status" value="1"/>
</dbReference>
<keyword evidence="10" id="KW-0808">Transferase</keyword>
<keyword evidence="20" id="KW-0457">Lysine biosynthesis</keyword>
<evidence type="ECO:0000256" key="17">
    <source>
        <dbReference type="ARBA" id="ARBA00023002"/>
    </source>
</evidence>
<dbReference type="GO" id="GO:0009086">
    <property type="term" value="P:methionine biosynthetic process"/>
    <property type="evidence" value="ECO:0007669"/>
    <property type="project" value="UniProtKB-KW"/>
</dbReference>
<sequence>MSSIRVHAVESANLVSKEGCEKLLRIFSLGKESRQIFVLAPLRDTAFELSSLLISAKEHDERLWSLQEQRFSSWTELVENILTVPAGRSVLERITQGFADIEDILRSVWLVEEVSSGVQRYLEKLCDSWIADLLCHYAVTKGFTADLAEYATLNAGTSISAQLLFVYGQLPQAEGSVLRDGRSEYAASQLAGVLKAQGVTFWNNSSLLKNADSNEVPSALVIRSLSYSEATELSFFGAPVIHPQALLPAINESINVHLRWWGDEKDEGTSISKDGEAEQLNKVKGFSIIHDIALINVEGAGMSGVIGIASRLFTAMREASISVVLISQASSEYSICFAVPASQMERACIVAREAFSHELSEHLIQSIEGESGLAILAAVGKQMTGQAGIAGKFFSSLGRASVNVIAIAQGSSETNISAVIKGSDSKKALRALHARFFLSKQALSVGLIGPGNIGSTLLEQIESESQRLREQFGVDIHIRGIANSKKMVLDQDAIDPGSWKTRFEQEAVPLDLDLFIHHIGATYFPHSLVIDCSTSSQLAQQYDSWLEMGIHVITPNKKAGTAPMAYYNKLFDTCLRTGRRFLYETTVGAGLPVICTLKDLVQTGDRIHRIEGIVSGTLAWLFSTYDGTVPFSALVRQAKEMGYTEPDPRDDLSGMDVGRKTVILAREMGYEVEVEDIPIQSLVPEGMASLSIEEFMQNLEELDVHIEQAYHDACEKGEKLRYVGIVDEKGACSASLASFNGDHPFAQTSGTDNVICFTTDRYLSQPLVIKGPGAGREVTAGGVFSDMLRLAAYLGARI</sequence>
<dbReference type="InterPro" id="IPR036291">
    <property type="entry name" value="NAD(P)-bd_dom_sf"/>
</dbReference>
<comment type="pathway">
    <text evidence="4">Amino-acid biosynthesis; L-threonine biosynthesis; L-threonine from L-aspartate: step 3/5.</text>
</comment>
<dbReference type="GO" id="GO:0009088">
    <property type="term" value="P:threonine biosynthetic process"/>
    <property type="evidence" value="ECO:0007669"/>
    <property type="project" value="UniProtKB-UniPathway"/>
</dbReference>
<keyword evidence="17" id="KW-0560">Oxidoreductase</keyword>
<evidence type="ECO:0000256" key="8">
    <source>
        <dbReference type="ARBA" id="ARBA00010046"/>
    </source>
</evidence>
<dbReference type="FunFam" id="3.30.360.10:FF:000006">
    <property type="entry name" value="Bifunctional aspartokinase/homoserine dehydrogenase"/>
    <property type="match status" value="1"/>
</dbReference>
<dbReference type="PIRSF" id="PIRSF000727">
    <property type="entry name" value="ThrA"/>
    <property type="match status" value="1"/>
</dbReference>
<comment type="similarity">
    <text evidence="8">In the N-terminal section; belongs to the aspartokinase family.</text>
</comment>
<evidence type="ECO:0000256" key="20">
    <source>
        <dbReference type="ARBA" id="ARBA00023154"/>
    </source>
</evidence>
<keyword evidence="18" id="KW-0520">NAD</keyword>
<comment type="catalytic activity">
    <reaction evidence="25">
        <text>L-homoserine + NADP(+) = L-aspartate 4-semialdehyde + NADPH + H(+)</text>
        <dbReference type="Rhea" id="RHEA:15761"/>
        <dbReference type="ChEBI" id="CHEBI:15378"/>
        <dbReference type="ChEBI" id="CHEBI:57476"/>
        <dbReference type="ChEBI" id="CHEBI:57783"/>
        <dbReference type="ChEBI" id="CHEBI:58349"/>
        <dbReference type="ChEBI" id="CHEBI:537519"/>
        <dbReference type="EC" id="1.1.1.3"/>
    </reaction>
    <physiologicalReaction direction="right-to-left" evidence="25">
        <dbReference type="Rhea" id="RHEA:15763"/>
    </physiologicalReaction>
</comment>
<dbReference type="InterPro" id="IPR011147">
    <property type="entry name" value="Bifunc_Aspkin/hSer_DH"/>
</dbReference>
<dbReference type="InterPro" id="IPR001342">
    <property type="entry name" value="HDH_cat"/>
</dbReference>
<dbReference type="PANTHER" id="PTHR43070">
    <property type="match status" value="1"/>
</dbReference>
<dbReference type="AlphaFoldDB" id="A0A644X9R3"/>
<evidence type="ECO:0000256" key="10">
    <source>
        <dbReference type="ARBA" id="ARBA00022679"/>
    </source>
</evidence>
<comment type="pathway">
    <text evidence="2">Amino-acid biosynthesis; L-lysine biosynthesis via DAP pathway; (S)-tetrahydrodipicolinate from L-aspartate: step 1/4.</text>
</comment>
<evidence type="ECO:0000259" key="26">
    <source>
        <dbReference type="PROSITE" id="PS51671"/>
    </source>
</evidence>
<keyword evidence="22" id="KW-0511">Multifunctional enzyme</keyword>
<dbReference type="Gene3D" id="3.30.2130.10">
    <property type="entry name" value="VC0802-like"/>
    <property type="match status" value="1"/>
</dbReference>
<evidence type="ECO:0000256" key="1">
    <source>
        <dbReference type="ARBA" id="ARBA00001920"/>
    </source>
</evidence>
<keyword evidence="19" id="KW-0915">Sodium</keyword>
<evidence type="ECO:0000256" key="2">
    <source>
        <dbReference type="ARBA" id="ARBA00004766"/>
    </source>
</evidence>
<dbReference type="GO" id="GO:0005524">
    <property type="term" value="F:ATP binding"/>
    <property type="evidence" value="ECO:0007669"/>
    <property type="project" value="UniProtKB-KW"/>
</dbReference>
<evidence type="ECO:0000256" key="19">
    <source>
        <dbReference type="ARBA" id="ARBA00023053"/>
    </source>
</evidence>
<keyword evidence="12" id="KW-0479">Metal-binding</keyword>
<dbReference type="InterPro" id="IPR049638">
    <property type="entry name" value="AK-HD"/>
</dbReference>
<evidence type="ECO:0000256" key="15">
    <source>
        <dbReference type="ARBA" id="ARBA00022840"/>
    </source>
</evidence>
<dbReference type="InterPro" id="IPR005106">
    <property type="entry name" value="Asp/hSer_DH_NAD-bd"/>
</dbReference>
<dbReference type="PROSITE" id="PS51671">
    <property type="entry name" value="ACT"/>
    <property type="match status" value="1"/>
</dbReference>
<evidence type="ECO:0000256" key="12">
    <source>
        <dbReference type="ARBA" id="ARBA00022723"/>
    </source>
</evidence>
<organism evidence="27">
    <name type="scientific">bioreactor metagenome</name>
    <dbReference type="NCBI Taxonomy" id="1076179"/>
    <lineage>
        <taxon>unclassified sequences</taxon>
        <taxon>metagenomes</taxon>
        <taxon>ecological metagenomes</taxon>
    </lineage>
</organism>
<evidence type="ECO:0000256" key="14">
    <source>
        <dbReference type="ARBA" id="ARBA00022777"/>
    </source>
</evidence>
<evidence type="ECO:0000256" key="7">
    <source>
        <dbReference type="ARBA" id="ARBA00007952"/>
    </source>
</evidence>
<dbReference type="Pfam" id="PF03447">
    <property type="entry name" value="NAD_binding_3"/>
    <property type="match status" value="1"/>
</dbReference>
<proteinExistence type="inferred from homology"/>
<dbReference type="GO" id="GO:0009090">
    <property type="term" value="P:homoserine biosynthetic process"/>
    <property type="evidence" value="ECO:0007669"/>
    <property type="project" value="TreeGrafter"/>
</dbReference>
<name>A0A644X9R3_9ZZZZ</name>
<comment type="catalytic activity">
    <reaction evidence="24">
        <text>L-aspartate + ATP = 4-phospho-L-aspartate + ADP</text>
        <dbReference type="Rhea" id="RHEA:23776"/>
        <dbReference type="ChEBI" id="CHEBI:29991"/>
        <dbReference type="ChEBI" id="CHEBI:30616"/>
        <dbReference type="ChEBI" id="CHEBI:57535"/>
        <dbReference type="ChEBI" id="CHEBI:456216"/>
        <dbReference type="EC" id="2.7.2.4"/>
    </reaction>
    <physiologicalReaction direction="left-to-right" evidence="24">
        <dbReference type="Rhea" id="RHEA:23777"/>
    </physiologicalReaction>
</comment>
<dbReference type="InterPro" id="IPR019811">
    <property type="entry name" value="HDH_CS"/>
</dbReference>
<gene>
    <name evidence="27" type="primary">thrA_8</name>
    <name evidence="27" type="ORF">SDC9_57200</name>
</gene>
<dbReference type="GO" id="GO:0050661">
    <property type="term" value="F:NADP binding"/>
    <property type="evidence" value="ECO:0007669"/>
    <property type="project" value="InterPro"/>
</dbReference>
<dbReference type="FunFam" id="3.30.2130.10:FF:000001">
    <property type="entry name" value="Bifunctional aspartokinase/homoserine dehydrogenase"/>
    <property type="match status" value="1"/>
</dbReference>
<dbReference type="Gene3D" id="3.40.1160.10">
    <property type="entry name" value="Acetylglutamate kinase-like"/>
    <property type="match status" value="1"/>
</dbReference>
<dbReference type="InterPro" id="IPR054352">
    <property type="entry name" value="ACT_Aspartokinase"/>
</dbReference>
<reference evidence="27" key="1">
    <citation type="submission" date="2019-08" db="EMBL/GenBank/DDBJ databases">
        <authorList>
            <person name="Kucharzyk K."/>
            <person name="Murdoch R.W."/>
            <person name="Higgins S."/>
            <person name="Loffler F."/>
        </authorList>
    </citation>
    <scope>NUCLEOTIDE SEQUENCE</scope>
</reference>
<dbReference type="SUPFAM" id="SSF55021">
    <property type="entry name" value="ACT-like"/>
    <property type="match status" value="2"/>
</dbReference>
<accession>A0A644X9R3</accession>
<keyword evidence="15" id="KW-0067">ATP-binding</keyword>
<dbReference type="SUPFAM" id="SSF53633">
    <property type="entry name" value="Carbamate kinase-like"/>
    <property type="match status" value="1"/>
</dbReference>
<dbReference type="FunFam" id="3.40.50.720:FF:000083">
    <property type="entry name" value="Bifunctional aspartokinase/homoserine dehydrogenase"/>
    <property type="match status" value="1"/>
</dbReference>
<dbReference type="UniPathway" id="UPA00034">
    <property type="reaction ID" value="UER00015"/>
</dbReference>
<evidence type="ECO:0000256" key="24">
    <source>
        <dbReference type="ARBA" id="ARBA00048561"/>
    </source>
</evidence>
<feature type="domain" description="ACT" evidence="26">
    <location>
        <begin position="378"/>
        <end position="450"/>
    </location>
</feature>
<keyword evidence="14 27" id="KW-0418">Kinase</keyword>
<evidence type="ECO:0000256" key="16">
    <source>
        <dbReference type="ARBA" id="ARBA00022857"/>
    </source>
</evidence>
<evidence type="ECO:0000256" key="18">
    <source>
        <dbReference type="ARBA" id="ARBA00023027"/>
    </source>
</evidence>
<comment type="pathway">
    <text evidence="5">Amino-acid biosynthesis; L-methionine biosynthesis via de novo pathway; L-homoserine from L-aspartate: step 3/3.</text>
</comment>
<dbReference type="GO" id="GO:0046872">
    <property type="term" value="F:metal ion binding"/>
    <property type="evidence" value="ECO:0007669"/>
    <property type="project" value="UniProtKB-KW"/>
</dbReference>
<evidence type="ECO:0000256" key="5">
    <source>
        <dbReference type="ARBA" id="ARBA00005062"/>
    </source>
</evidence>
<evidence type="ECO:0000256" key="11">
    <source>
        <dbReference type="ARBA" id="ARBA00022697"/>
    </source>
</evidence>
<dbReference type="GO" id="GO:0004412">
    <property type="term" value="F:homoserine dehydrogenase activity"/>
    <property type="evidence" value="ECO:0007669"/>
    <property type="project" value="UniProtKB-EC"/>
</dbReference>
<dbReference type="Gene3D" id="3.30.360.10">
    <property type="entry name" value="Dihydrodipicolinate Reductase, domain 2"/>
    <property type="match status" value="1"/>
</dbReference>
<keyword evidence="9" id="KW-0028">Amino-acid biosynthesis</keyword>
<comment type="caution">
    <text evidence="27">The sequence shown here is derived from an EMBL/GenBank/DDBJ whole genome shotgun (WGS) entry which is preliminary data.</text>
</comment>
<evidence type="ECO:0000256" key="25">
    <source>
        <dbReference type="ARBA" id="ARBA00048841"/>
    </source>
</evidence>
<dbReference type="GO" id="GO:0009089">
    <property type="term" value="P:lysine biosynthetic process via diaminopimelate"/>
    <property type="evidence" value="ECO:0007669"/>
    <property type="project" value="UniProtKB-UniPathway"/>
</dbReference>
<dbReference type="InterPro" id="IPR045865">
    <property type="entry name" value="ACT-like_dom_sf"/>
</dbReference>
<dbReference type="InterPro" id="IPR002912">
    <property type="entry name" value="ACT_dom"/>
</dbReference>
<dbReference type="Gene3D" id="3.40.50.720">
    <property type="entry name" value="NAD(P)-binding Rossmann-like Domain"/>
    <property type="match status" value="1"/>
</dbReference>
<comment type="function">
    <text evidence="23">Bifunctional aspartate kinase and homoserine dehydrogenase that catalyzes the first and the third steps toward the synthesis of lysine, methionine and threonine from aspartate.</text>
</comment>
<dbReference type="Pfam" id="PF00742">
    <property type="entry name" value="Homoserine_dh"/>
    <property type="match status" value="1"/>
</dbReference>
<dbReference type="SUPFAM" id="SSF51735">
    <property type="entry name" value="NAD(P)-binding Rossmann-fold domains"/>
    <property type="match status" value="1"/>
</dbReference>
<dbReference type="PROSITE" id="PS01042">
    <property type="entry name" value="HOMOSER_DHGENASE"/>
    <property type="match status" value="1"/>
</dbReference>
<protein>
    <submittedName>
        <fullName evidence="27">Bifunctional aspartokinase/homoserine dehydrogenase 1</fullName>
    </submittedName>
</protein>
<keyword evidence="16" id="KW-0521">NADP</keyword>
<dbReference type="Pfam" id="PF22468">
    <property type="entry name" value="ACT_9"/>
    <property type="match status" value="2"/>
</dbReference>
<dbReference type="NCBIfam" id="NF006959">
    <property type="entry name" value="PRK09436.1"/>
    <property type="match status" value="1"/>
</dbReference>
<evidence type="ECO:0000256" key="21">
    <source>
        <dbReference type="ARBA" id="ARBA00023167"/>
    </source>
</evidence>
<dbReference type="PANTHER" id="PTHR43070:SF5">
    <property type="entry name" value="HOMOSERINE DEHYDROGENASE"/>
    <property type="match status" value="1"/>
</dbReference>
<evidence type="ECO:0000256" key="6">
    <source>
        <dbReference type="ARBA" id="ARBA00005139"/>
    </source>
</evidence>
<comment type="pathway">
    <text evidence="3">Amino-acid biosynthesis; L-methionine biosynthesis via de novo pathway; L-homoserine from L-aspartate: step 1/3.</text>
</comment>
<dbReference type="CDD" id="cd04921">
    <property type="entry name" value="ACT_AKi-HSDH-ThrA-like_1"/>
    <property type="match status" value="1"/>
</dbReference>
<comment type="pathway">
    <text evidence="6">Amino-acid biosynthesis; L-threonine biosynthesis; L-threonine from L-aspartate: step 1/5.</text>
</comment>
<dbReference type="InterPro" id="IPR001048">
    <property type="entry name" value="Asp/Glu/Uridylate_kinase"/>
</dbReference>
<evidence type="ECO:0000256" key="3">
    <source>
        <dbReference type="ARBA" id="ARBA00004986"/>
    </source>
</evidence>
<evidence type="ECO:0000256" key="22">
    <source>
        <dbReference type="ARBA" id="ARBA00023268"/>
    </source>
</evidence>
<evidence type="ECO:0000313" key="27">
    <source>
        <dbReference type="EMBL" id="MPM10864.1"/>
    </source>
</evidence>
<evidence type="ECO:0000256" key="9">
    <source>
        <dbReference type="ARBA" id="ARBA00022605"/>
    </source>
</evidence>
<comment type="cofactor">
    <cofactor evidence="1">
        <name>a metal cation</name>
        <dbReference type="ChEBI" id="CHEBI:25213"/>
    </cofactor>
</comment>
<dbReference type="UniPathway" id="UPA00050">
    <property type="reaction ID" value="UER00063"/>
</dbReference>
<comment type="similarity">
    <text evidence="7">In the C-terminal section; belongs to the homoserine dehydrogenase family.</text>
</comment>
<keyword evidence="13" id="KW-0547">Nucleotide-binding</keyword>
<dbReference type="InterPro" id="IPR036393">
    <property type="entry name" value="AceGlu_kinase-like_sf"/>
</dbReference>
<keyword evidence="21" id="KW-0486">Methionine biosynthesis</keyword>
<keyword evidence="11" id="KW-0791">Threonine biosynthesis</keyword>
<dbReference type="UniPathway" id="UPA00051">
    <property type="reaction ID" value="UER00465"/>
</dbReference>
<dbReference type="GO" id="GO:0004072">
    <property type="term" value="F:aspartate kinase activity"/>
    <property type="evidence" value="ECO:0007669"/>
    <property type="project" value="UniProtKB-EC"/>
</dbReference>
<evidence type="ECO:0000256" key="13">
    <source>
        <dbReference type="ARBA" id="ARBA00022741"/>
    </source>
</evidence>
<dbReference type="CDD" id="cd04922">
    <property type="entry name" value="ACT_AKi-HSDH-ThrA_2"/>
    <property type="match status" value="1"/>
</dbReference>
<dbReference type="Gene3D" id="3.30.70.260">
    <property type="match status" value="1"/>
</dbReference>
<dbReference type="SUPFAM" id="SSF55347">
    <property type="entry name" value="Glyceraldehyde-3-phosphate dehydrogenase-like, C-terminal domain"/>
    <property type="match status" value="1"/>
</dbReference>
<evidence type="ECO:0000256" key="4">
    <source>
        <dbReference type="ARBA" id="ARBA00005056"/>
    </source>
</evidence>
<dbReference type="EMBL" id="VSSQ01001751">
    <property type="protein sequence ID" value="MPM10864.1"/>
    <property type="molecule type" value="Genomic_DNA"/>
</dbReference>
<evidence type="ECO:0000256" key="23">
    <source>
        <dbReference type="ARBA" id="ARBA00044938"/>
    </source>
</evidence>